<organism evidence="7 8">
    <name type="scientific">Amycolatopsis minnesotensis</name>
    <dbReference type="NCBI Taxonomy" id="337894"/>
    <lineage>
        <taxon>Bacteria</taxon>
        <taxon>Bacillati</taxon>
        <taxon>Actinomycetota</taxon>
        <taxon>Actinomycetes</taxon>
        <taxon>Pseudonocardiales</taxon>
        <taxon>Pseudonocardiaceae</taxon>
        <taxon>Amycolatopsis</taxon>
    </lineage>
</organism>
<evidence type="ECO:0000313" key="8">
    <source>
        <dbReference type="Proteomes" id="UP001501116"/>
    </source>
</evidence>
<evidence type="ECO:0000256" key="2">
    <source>
        <dbReference type="ARBA" id="ARBA00023015"/>
    </source>
</evidence>
<dbReference type="InterPro" id="IPR016032">
    <property type="entry name" value="Sig_transdc_resp-reg_C-effctor"/>
</dbReference>
<evidence type="ECO:0000259" key="6">
    <source>
        <dbReference type="PROSITE" id="PS51755"/>
    </source>
</evidence>
<proteinExistence type="predicted"/>
<dbReference type="Gene3D" id="1.10.10.10">
    <property type="entry name" value="Winged helix-like DNA-binding domain superfamily/Winged helix DNA-binding domain"/>
    <property type="match status" value="1"/>
</dbReference>
<feature type="domain" description="OmpR/PhoB-type" evidence="6">
    <location>
        <begin position="82"/>
        <end position="179"/>
    </location>
</feature>
<dbReference type="PROSITE" id="PS51755">
    <property type="entry name" value="OMPR_PHOB"/>
    <property type="match status" value="1"/>
</dbReference>
<dbReference type="InterPro" id="IPR036388">
    <property type="entry name" value="WH-like_DNA-bd_sf"/>
</dbReference>
<comment type="caution">
    <text evidence="7">The sequence shown here is derived from an EMBL/GenBank/DDBJ whole genome shotgun (WGS) entry which is preliminary data.</text>
</comment>
<dbReference type="Proteomes" id="UP001501116">
    <property type="component" value="Unassembled WGS sequence"/>
</dbReference>
<sequence length="186" mass="19617">MRETLTASGRDGAIETRIGAATGGNLMTASVVRVATEPSGIGVHIRVSGPAAPTDYPGLVADVTEAIDAVLARRETGVTVPPQRGSTGEPLVVHLASRQVFAHGDPVRLTRLEFDLLAFLCTRPGAVHDRTTLMREVWGEPHGHGSRTIDVHIRKLREKLGPGTANITTLIGVGYRFDGSGTALVA</sequence>
<keyword evidence="4" id="KW-0804">Transcription</keyword>
<evidence type="ECO:0000256" key="4">
    <source>
        <dbReference type="ARBA" id="ARBA00023163"/>
    </source>
</evidence>
<evidence type="ECO:0000313" key="7">
    <source>
        <dbReference type="EMBL" id="GAA1993271.1"/>
    </source>
</evidence>
<dbReference type="EMBL" id="BAAANN010000070">
    <property type="protein sequence ID" value="GAA1993271.1"/>
    <property type="molecule type" value="Genomic_DNA"/>
</dbReference>
<dbReference type="InterPro" id="IPR039420">
    <property type="entry name" value="WalR-like"/>
</dbReference>
<dbReference type="PANTHER" id="PTHR48111:SF4">
    <property type="entry name" value="DNA-BINDING DUAL TRANSCRIPTIONAL REGULATOR OMPR"/>
    <property type="match status" value="1"/>
</dbReference>
<keyword evidence="1" id="KW-0597">Phosphoprotein</keyword>
<gene>
    <name evidence="7" type="ORF">GCM10009754_85610</name>
</gene>
<name>A0ABN2SVG5_9PSEU</name>
<accession>A0ABN2SVG5</accession>
<evidence type="ECO:0000256" key="3">
    <source>
        <dbReference type="ARBA" id="ARBA00023125"/>
    </source>
</evidence>
<evidence type="ECO:0000256" key="5">
    <source>
        <dbReference type="PROSITE-ProRule" id="PRU01091"/>
    </source>
</evidence>
<reference evidence="7 8" key="1">
    <citation type="journal article" date="2019" name="Int. J. Syst. Evol. Microbiol.">
        <title>The Global Catalogue of Microorganisms (GCM) 10K type strain sequencing project: providing services to taxonomists for standard genome sequencing and annotation.</title>
        <authorList>
            <consortium name="The Broad Institute Genomics Platform"/>
            <consortium name="The Broad Institute Genome Sequencing Center for Infectious Disease"/>
            <person name="Wu L."/>
            <person name="Ma J."/>
        </authorList>
    </citation>
    <scope>NUCLEOTIDE SEQUENCE [LARGE SCALE GENOMIC DNA]</scope>
    <source>
        <strain evidence="7 8">JCM 14545</strain>
    </source>
</reference>
<keyword evidence="8" id="KW-1185">Reference proteome</keyword>
<dbReference type="SMART" id="SM00862">
    <property type="entry name" value="Trans_reg_C"/>
    <property type="match status" value="1"/>
</dbReference>
<dbReference type="SUPFAM" id="SSF46894">
    <property type="entry name" value="C-terminal effector domain of the bipartite response regulators"/>
    <property type="match status" value="1"/>
</dbReference>
<dbReference type="InterPro" id="IPR001867">
    <property type="entry name" value="OmpR/PhoB-type_DNA-bd"/>
</dbReference>
<evidence type="ECO:0000256" key="1">
    <source>
        <dbReference type="ARBA" id="ARBA00022553"/>
    </source>
</evidence>
<feature type="DNA-binding region" description="OmpR/PhoB-type" evidence="5">
    <location>
        <begin position="82"/>
        <end position="179"/>
    </location>
</feature>
<dbReference type="PANTHER" id="PTHR48111">
    <property type="entry name" value="REGULATOR OF RPOS"/>
    <property type="match status" value="1"/>
</dbReference>
<keyword evidence="2" id="KW-0805">Transcription regulation</keyword>
<dbReference type="Pfam" id="PF00486">
    <property type="entry name" value="Trans_reg_C"/>
    <property type="match status" value="1"/>
</dbReference>
<keyword evidence="3 5" id="KW-0238">DNA-binding</keyword>
<dbReference type="CDD" id="cd00383">
    <property type="entry name" value="trans_reg_C"/>
    <property type="match status" value="1"/>
</dbReference>
<protein>
    <recommendedName>
        <fullName evidence="6">OmpR/PhoB-type domain-containing protein</fullName>
    </recommendedName>
</protein>